<gene>
    <name evidence="1" type="ORF">NX720_11605</name>
</gene>
<keyword evidence="2" id="KW-1185">Reference proteome</keyword>
<dbReference type="Gene3D" id="3.40.50.2000">
    <property type="entry name" value="Glycogen Phosphorylase B"/>
    <property type="match status" value="1"/>
</dbReference>
<sequence length="736" mass="84560">MSEMLNLPGADILVLAPTPTWPLDYGNRKRIYSVCQSMKDRGARIHYLYYPSEVDWRNDVPLDSMQKMHEQWDSFYMVPPTRDLHTWAEGEDHTIDEWWDDAIGKQLEWLFHKKRFDAMIVNYTWLSKALEYAPAGTLKILDTHDRFSDRRQLLEANGIGREFFHTTQDEERIAIERADLVWAIKEHEQHFFSNLSAKPNVRTLIHVDLDEVADTAADKFKQGYLRVGILGARNNINLTNTRNFIEQAIPQFKKAMAPVKIVLAGSMCIETEDLEGPWVENIGFVDSVADFYKSVDVVAVPMTFSTGLKIKVAEAMKYGAPMISHAHASEGYPVKHPWHNLKSLEAITEACIDLAFNPDMLPNLRRASEQAQEKAEQAFFDTINKSMQDICRHNVLTTFVVDAENLKKHDIITTRLLELLDFVPWANRAQVYIQGQLQEEQKNTVRKLANAAQVFAHNTAGLPDTLIQQVDTLSELLNRWRSDHLWVMTENPRDDLAEVRKLPEILIDSCLMSPAAARSCYKDQPRRTEVIAKFNCSRLSQHANTRVVLPFINGGRGANISMNHLPHDHGGTVLMVWSGPAEYLVYLQKLVASLCGERTNIVWLTHDINAKFQLQKQHQKAYTFEEISRNTALLPKHVAFAVDMDLKHKANWLHEIIARSNVQVMRPQFPQLTVISHGQVSLNDFIQQFMQLMESYEDNGHRYHETFGNDAGWSLLWHKLANEAKERKRFSSLLTI</sequence>
<dbReference type="EC" id="2.4.-.-" evidence="1"/>
<dbReference type="GO" id="GO:0016757">
    <property type="term" value="F:glycosyltransferase activity"/>
    <property type="evidence" value="ECO:0007669"/>
    <property type="project" value="UniProtKB-KW"/>
</dbReference>
<dbReference type="EMBL" id="CP103300">
    <property type="protein sequence ID" value="UYM18510.1"/>
    <property type="molecule type" value="Genomic_DNA"/>
</dbReference>
<dbReference type="Pfam" id="PF13692">
    <property type="entry name" value="Glyco_trans_1_4"/>
    <property type="match status" value="1"/>
</dbReference>
<accession>A0ABY6H0S3</accession>
<evidence type="ECO:0000313" key="1">
    <source>
        <dbReference type="EMBL" id="UYM18510.1"/>
    </source>
</evidence>
<protein>
    <submittedName>
        <fullName evidence="1">Glycosyltransferase</fullName>
        <ecNumber evidence="1">2.4.-.-</ecNumber>
    </submittedName>
</protein>
<dbReference type="RefSeq" id="WP_262601271.1">
    <property type="nucleotide sequence ID" value="NZ_CP103300.1"/>
</dbReference>
<dbReference type="SUPFAM" id="SSF53756">
    <property type="entry name" value="UDP-Glycosyltransferase/glycogen phosphorylase"/>
    <property type="match status" value="1"/>
</dbReference>
<organism evidence="1 2">
    <name type="scientific">Endozoicomonas euniceicola</name>
    <dbReference type="NCBI Taxonomy" id="1234143"/>
    <lineage>
        <taxon>Bacteria</taxon>
        <taxon>Pseudomonadati</taxon>
        <taxon>Pseudomonadota</taxon>
        <taxon>Gammaproteobacteria</taxon>
        <taxon>Oceanospirillales</taxon>
        <taxon>Endozoicomonadaceae</taxon>
        <taxon>Endozoicomonas</taxon>
    </lineage>
</organism>
<keyword evidence="1" id="KW-0328">Glycosyltransferase</keyword>
<dbReference type="Proteomes" id="UP001163255">
    <property type="component" value="Chromosome"/>
</dbReference>
<name>A0ABY6H0S3_9GAMM</name>
<keyword evidence="1" id="KW-0808">Transferase</keyword>
<proteinExistence type="predicted"/>
<reference evidence="1" key="1">
    <citation type="submission" date="2022-10" db="EMBL/GenBank/DDBJ databases">
        <title>Completed Genome Sequence of two octocoral isolated bacterium, Endozoicomonas euniceicola EF212T and Endozoicomonas gorgoniicola PS125T.</title>
        <authorList>
            <person name="Chiou Y.-J."/>
            <person name="Chen Y.-H."/>
        </authorList>
    </citation>
    <scope>NUCLEOTIDE SEQUENCE</scope>
    <source>
        <strain evidence="1">EF212</strain>
    </source>
</reference>
<evidence type="ECO:0000313" key="2">
    <source>
        <dbReference type="Proteomes" id="UP001163255"/>
    </source>
</evidence>